<proteinExistence type="predicted"/>
<dbReference type="EMBL" id="JAULSR010000002">
    <property type="protein sequence ID" value="KAK0630087.1"/>
    <property type="molecule type" value="Genomic_DNA"/>
</dbReference>
<evidence type="ECO:0000313" key="3">
    <source>
        <dbReference type="Proteomes" id="UP001174934"/>
    </source>
</evidence>
<keyword evidence="3" id="KW-1185">Reference proteome</keyword>
<gene>
    <name evidence="2" type="ORF">B0T17DRAFT_506583</name>
</gene>
<evidence type="ECO:0000256" key="1">
    <source>
        <dbReference type="SAM" id="MobiDB-lite"/>
    </source>
</evidence>
<dbReference type="Proteomes" id="UP001174934">
    <property type="component" value="Unassembled WGS sequence"/>
</dbReference>
<sequence>MGSAGARPGIGQEGKSYQAGQDRVSGIRYQVSVIRHTPNQTKAGSQRLAHTQAGYTRGQTLTRQSPRVITSQVNRQEGTTGCKLGSPQHPASSIRLTGGRGRRRGWGRSSSQRGGEAFATLQTGANTANRSRVPPAFPPGPVSISSRIRGPPRPVKVRTQRPEDPDPEWAGDTDADQLMRPSPGYVDSLTANVHPIGRCKPAYHQSTPTAVES</sequence>
<feature type="region of interest" description="Disordered" evidence="1">
    <location>
        <begin position="1"/>
        <end position="23"/>
    </location>
</feature>
<dbReference type="AlphaFoldDB" id="A0AA39XAX6"/>
<organism evidence="2 3">
    <name type="scientific">Bombardia bombarda</name>
    <dbReference type="NCBI Taxonomy" id="252184"/>
    <lineage>
        <taxon>Eukaryota</taxon>
        <taxon>Fungi</taxon>
        <taxon>Dikarya</taxon>
        <taxon>Ascomycota</taxon>
        <taxon>Pezizomycotina</taxon>
        <taxon>Sordariomycetes</taxon>
        <taxon>Sordariomycetidae</taxon>
        <taxon>Sordariales</taxon>
        <taxon>Lasiosphaeriaceae</taxon>
        <taxon>Bombardia</taxon>
    </lineage>
</organism>
<evidence type="ECO:0000313" key="2">
    <source>
        <dbReference type="EMBL" id="KAK0630087.1"/>
    </source>
</evidence>
<accession>A0AA39XAX6</accession>
<feature type="region of interest" description="Disordered" evidence="1">
    <location>
        <begin position="37"/>
        <end position="184"/>
    </location>
</feature>
<name>A0AA39XAX6_9PEZI</name>
<comment type="caution">
    <text evidence="2">The sequence shown here is derived from an EMBL/GenBank/DDBJ whole genome shotgun (WGS) entry which is preliminary data.</text>
</comment>
<protein>
    <submittedName>
        <fullName evidence="2">Uncharacterized protein</fullName>
    </submittedName>
</protein>
<reference evidence="2" key="1">
    <citation type="submission" date="2023-06" db="EMBL/GenBank/DDBJ databases">
        <title>Genome-scale phylogeny and comparative genomics of the fungal order Sordariales.</title>
        <authorList>
            <consortium name="Lawrence Berkeley National Laboratory"/>
            <person name="Hensen N."/>
            <person name="Bonometti L."/>
            <person name="Westerberg I."/>
            <person name="Brannstrom I.O."/>
            <person name="Guillou S."/>
            <person name="Cros-Aarteil S."/>
            <person name="Calhoun S."/>
            <person name="Haridas S."/>
            <person name="Kuo A."/>
            <person name="Mondo S."/>
            <person name="Pangilinan J."/>
            <person name="Riley R."/>
            <person name="LaButti K."/>
            <person name="Andreopoulos B."/>
            <person name="Lipzen A."/>
            <person name="Chen C."/>
            <person name="Yanf M."/>
            <person name="Daum C."/>
            <person name="Ng V."/>
            <person name="Clum A."/>
            <person name="Steindorff A."/>
            <person name="Ohm R."/>
            <person name="Martin F."/>
            <person name="Silar P."/>
            <person name="Natvig D."/>
            <person name="Lalanne C."/>
            <person name="Gautier V."/>
            <person name="Ament-velasquez S.L."/>
            <person name="Kruys A."/>
            <person name="Hutchinson M.I."/>
            <person name="Powell A.J."/>
            <person name="Barry K."/>
            <person name="Miller A.N."/>
            <person name="Grigoriev I.V."/>
            <person name="Debuchy R."/>
            <person name="Gladieux P."/>
            <person name="Thoren M.H."/>
            <person name="Johannesson H."/>
        </authorList>
    </citation>
    <scope>NUCLEOTIDE SEQUENCE</scope>
    <source>
        <strain evidence="2">SMH3391-2</strain>
    </source>
</reference>
<feature type="compositionally biased region" description="Polar residues" evidence="1">
    <location>
        <begin position="120"/>
        <end position="130"/>
    </location>
</feature>
<feature type="compositionally biased region" description="Acidic residues" evidence="1">
    <location>
        <begin position="165"/>
        <end position="175"/>
    </location>
</feature>
<feature type="compositionally biased region" description="Polar residues" evidence="1">
    <location>
        <begin position="53"/>
        <end position="79"/>
    </location>
</feature>